<proteinExistence type="predicted"/>
<sequence length="56" mass="6309">MFREIKVDDHIYSLNINASGEQIRADQISTESLPEVMEDTVPMLLVHLGVDVIARV</sequence>
<name>A0A0B6YFF7_9EUPU</name>
<reference evidence="1" key="1">
    <citation type="submission" date="2014-12" db="EMBL/GenBank/DDBJ databases">
        <title>Insight into the proteome of Arion vulgaris.</title>
        <authorList>
            <person name="Aradska J."/>
            <person name="Bulat T."/>
            <person name="Smidak R."/>
            <person name="Sarate P."/>
            <person name="Gangsoo J."/>
            <person name="Sialana F."/>
            <person name="Bilban M."/>
            <person name="Lubec G."/>
        </authorList>
    </citation>
    <scope>NUCLEOTIDE SEQUENCE</scope>
    <source>
        <tissue evidence="1">Skin</tissue>
    </source>
</reference>
<feature type="non-terminal residue" evidence="1">
    <location>
        <position position="56"/>
    </location>
</feature>
<accession>A0A0B6YFF7</accession>
<dbReference type="EMBL" id="HACG01008073">
    <property type="protein sequence ID" value="CEK54938.1"/>
    <property type="molecule type" value="Transcribed_RNA"/>
</dbReference>
<protein>
    <submittedName>
        <fullName evidence="1">Uncharacterized protein</fullName>
    </submittedName>
</protein>
<dbReference type="AlphaFoldDB" id="A0A0B6YFF7"/>
<gene>
    <name evidence="1" type="primary">ORF23971</name>
</gene>
<organism evidence="1">
    <name type="scientific">Arion vulgaris</name>
    <dbReference type="NCBI Taxonomy" id="1028688"/>
    <lineage>
        <taxon>Eukaryota</taxon>
        <taxon>Metazoa</taxon>
        <taxon>Spiralia</taxon>
        <taxon>Lophotrochozoa</taxon>
        <taxon>Mollusca</taxon>
        <taxon>Gastropoda</taxon>
        <taxon>Heterobranchia</taxon>
        <taxon>Euthyneura</taxon>
        <taxon>Panpulmonata</taxon>
        <taxon>Eupulmonata</taxon>
        <taxon>Stylommatophora</taxon>
        <taxon>Helicina</taxon>
        <taxon>Arionoidea</taxon>
        <taxon>Arionidae</taxon>
        <taxon>Arion</taxon>
    </lineage>
</organism>
<evidence type="ECO:0000313" key="1">
    <source>
        <dbReference type="EMBL" id="CEK54938.1"/>
    </source>
</evidence>